<protein>
    <submittedName>
        <fullName evidence="1">Uncharacterized protein</fullName>
    </submittedName>
</protein>
<proteinExistence type="predicted"/>
<evidence type="ECO:0000313" key="2">
    <source>
        <dbReference type="Proteomes" id="UP001428290"/>
    </source>
</evidence>
<organism evidence="1 2">
    <name type="scientific">Herpetosiphon gulosus</name>
    <dbReference type="NCBI Taxonomy" id="1973496"/>
    <lineage>
        <taxon>Bacteria</taxon>
        <taxon>Bacillati</taxon>
        <taxon>Chloroflexota</taxon>
        <taxon>Chloroflexia</taxon>
        <taxon>Herpetosiphonales</taxon>
        <taxon>Herpetosiphonaceae</taxon>
        <taxon>Herpetosiphon</taxon>
    </lineage>
</organism>
<sequence>MQMQGLLADLFLKIDAISMTIAVQADLSSDVDSQVCACANLLFATLTNEIPFDETMTTVLEQMVAQFTPPTPPTLAV</sequence>
<name>A0ABP9X106_9CHLR</name>
<gene>
    <name evidence="1" type="ORF">Hgul01_02862</name>
</gene>
<dbReference type="RefSeq" id="WP_345722678.1">
    <property type="nucleotide sequence ID" value="NZ_BAABRU010000009.1"/>
</dbReference>
<evidence type="ECO:0000313" key="1">
    <source>
        <dbReference type="EMBL" id="GAA5529059.1"/>
    </source>
</evidence>
<accession>A0ABP9X106</accession>
<dbReference type="EMBL" id="BAABRU010000009">
    <property type="protein sequence ID" value="GAA5529059.1"/>
    <property type="molecule type" value="Genomic_DNA"/>
</dbReference>
<keyword evidence="2" id="KW-1185">Reference proteome</keyword>
<comment type="caution">
    <text evidence="1">The sequence shown here is derived from an EMBL/GenBank/DDBJ whole genome shotgun (WGS) entry which is preliminary data.</text>
</comment>
<reference evidence="1 2" key="1">
    <citation type="submission" date="2024-02" db="EMBL/GenBank/DDBJ databases">
        <title>Herpetosiphon gulosus NBRC 112829.</title>
        <authorList>
            <person name="Ichikawa N."/>
            <person name="Katano-Makiyama Y."/>
            <person name="Hidaka K."/>
        </authorList>
    </citation>
    <scope>NUCLEOTIDE SEQUENCE [LARGE SCALE GENOMIC DNA]</scope>
    <source>
        <strain evidence="1 2">NBRC 112829</strain>
    </source>
</reference>
<dbReference type="Proteomes" id="UP001428290">
    <property type="component" value="Unassembled WGS sequence"/>
</dbReference>